<reference evidence="3" key="1">
    <citation type="submission" date="2016-06" db="EMBL/GenBank/DDBJ databases">
        <authorList>
            <person name="Xu Y."/>
            <person name="Nagy A."/>
            <person name="Yan X."/>
            <person name="Kim S.W."/>
            <person name="Haley B."/>
            <person name="Liu N.T."/>
            <person name="Nou X."/>
        </authorList>
    </citation>
    <scope>NUCLEOTIDE SEQUENCE [LARGE SCALE GENOMIC DNA]</scope>
    <source>
        <strain evidence="3">ATCC 49129</strain>
        <plasmid evidence="3">pri-1</plasmid>
    </source>
</reference>
<feature type="chain" id="PRO_5008251128" description="DUF4136 domain-containing protein" evidence="1">
    <location>
        <begin position="23"/>
        <end position="195"/>
    </location>
</feature>
<proteinExistence type="predicted"/>
<feature type="signal peptide" evidence="1">
    <location>
        <begin position="1"/>
        <end position="22"/>
    </location>
</feature>
<dbReference type="Proteomes" id="UP000078572">
    <property type="component" value="Plasmid pRI-1"/>
</dbReference>
<evidence type="ECO:0000313" key="2">
    <source>
        <dbReference type="EMBL" id="ANJ76583.1"/>
    </source>
</evidence>
<sequence>MPMISHQAIRVLSVVTFSAALAACVGKQENWPPATEFNQKLTDAVRPLSSLSADVEQLQCWAEKPLVLQDRVLCNASLRGQAPKDVGRKVIGWNIPIGGPASNPFDRLGEQEPRNLYSYQFDLPLLAGTGFLFKAKNNPQGLAIEVAANQDRVSFDAAQDFIVAVLPVVSSELSRQLKEARAAAPDSIRATWTSK</sequence>
<keyword evidence="1" id="KW-0732">Signal</keyword>
<evidence type="ECO:0000256" key="1">
    <source>
        <dbReference type="SAM" id="SignalP"/>
    </source>
</evidence>
<evidence type="ECO:0000313" key="3">
    <source>
        <dbReference type="Proteomes" id="UP000078572"/>
    </source>
</evidence>
<gene>
    <name evidence="2" type="ORF">A9Y76_28420</name>
</gene>
<accession>A0A192A8A0</accession>
<name>A0A192A8A0_9RALS</name>
<geneLocation type="plasmid" evidence="3">
    <name>pri-1</name>
</geneLocation>
<dbReference type="EMBL" id="CP016024">
    <property type="protein sequence ID" value="ANJ76583.1"/>
    <property type="molecule type" value="Genomic_DNA"/>
</dbReference>
<organism evidence="2 3">
    <name type="scientific">Ralstonia insidiosa</name>
    <dbReference type="NCBI Taxonomy" id="190721"/>
    <lineage>
        <taxon>Bacteria</taxon>
        <taxon>Pseudomonadati</taxon>
        <taxon>Pseudomonadota</taxon>
        <taxon>Betaproteobacteria</taxon>
        <taxon>Burkholderiales</taxon>
        <taxon>Burkholderiaceae</taxon>
        <taxon>Ralstonia</taxon>
    </lineage>
</organism>
<keyword evidence="2" id="KW-0614">Plasmid</keyword>
<dbReference type="AlphaFoldDB" id="A0A192A8A0"/>
<protein>
    <recommendedName>
        <fullName evidence="4">DUF4136 domain-containing protein</fullName>
    </recommendedName>
</protein>
<dbReference type="OrthoDB" id="9133800at2"/>
<keyword evidence="3" id="KW-1185">Reference proteome</keyword>
<evidence type="ECO:0008006" key="4">
    <source>
        <dbReference type="Google" id="ProtNLM"/>
    </source>
</evidence>